<organism evidence="6 7">
    <name type="scientific">Elsinoe ampelina</name>
    <dbReference type="NCBI Taxonomy" id="302913"/>
    <lineage>
        <taxon>Eukaryota</taxon>
        <taxon>Fungi</taxon>
        <taxon>Dikarya</taxon>
        <taxon>Ascomycota</taxon>
        <taxon>Pezizomycotina</taxon>
        <taxon>Dothideomycetes</taxon>
        <taxon>Dothideomycetidae</taxon>
        <taxon>Myriangiales</taxon>
        <taxon>Elsinoaceae</taxon>
        <taxon>Elsinoe</taxon>
    </lineage>
</organism>
<name>A0A6A6GDU8_9PEZI</name>
<evidence type="ECO:0000256" key="1">
    <source>
        <dbReference type="ARBA" id="ARBA00022801"/>
    </source>
</evidence>
<keyword evidence="1 4" id="KW-0378">Hydrolase</keyword>
<accession>A0A6A6GDU8</accession>
<dbReference type="CDD" id="cd07216">
    <property type="entry name" value="Pat17_PNPLA8_PNPLA9_like3"/>
    <property type="match status" value="1"/>
</dbReference>
<dbReference type="Gene3D" id="3.40.1090.10">
    <property type="entry name" value="Cytosolic phospholipase A2 catalytic domain"/>
    <property type="match status" value="1"/>
</dbReference>
<dbReference type="AlphaFoldDB" id="A0A6A6GDU8"/>
<dbReference type="GO" id="GO:0016020">
    <property type="term" value="C:membrane"/>
    <property type="evidence" value="ECO:0007669"/>
    <property type="project" value="TreeGrafter"/>
</dbReference>
<feature type="short sequence motif" description="GXGXXG" evidence="4">
    <location>
        <begin position="32"/>
        <end position="37"/>
    </location>
</feature>
<dbReference type="GO" id="GO:0046486">
    <property type="term" value="P:glycerolipid metabolic process"/>
    <property type="evidence" value="ECO:0007669"/>
    <property type="project" value="UniProtKB-ARBA"/>
</dbReference>
<feature type="active site" description="Proton acceptor" evidence="4">
    <location>
        <position position="216"/>
    </location>
</feature>
<evidence type="ECO:0000313" key="7">
    <source>
        <dbReference type="Proteomes" id="UP000799538"/>
    </source>
</evidence>
<dbReference type="GO" id="GO:0016042">
    <property type="term" value="P:lipid catabolic process"/>
    <property type="evidence" value="ECO:0007669"/>
    <property type="project" value="UniProtKB-UniRule"/>
</dbReference>
<proteinExistence type="predicted"/>
<dbReference type="SUPFAM" id="SSF52151">
    <property type="entry name" value="FabD/lysophospholipase-like"/>
    <property type="match status" value="1"/>
</dbReference>
<dbReference type="OrthoDB" id="1658288at2759"/>
<dbReference type="EMBL" id="ML992506">
    <property type="protein sequence ID" value="KAF2223866.1"/>
    <property type="molecule type" value="Genomic_DNA"/>
</dbReference>
<feature type="domain" description="PNPLA" evidence="5">
    <location>
        <begin position="28"/>
        <end position="229"/>
    </location>
</feature>
<keyword evidence="3 4" id="KW-0443">Lipid metabolism</keyword>
<sequence>MAEANIQSSGGSSCDRSDALDSTGLCLLSLDGGGVRGLSSLFILKGIMDRLNHQRRQHNLSAVKPCEVFDLIGGTSTGGLIAIMLGRLQMDVDECIGAYTKLAASVFAKPLHKSRIGFFGGIKPMFDSATLDRAIQEVMTSQGVSDDALLEDGEERGCRTFVCTIDRATKDMVRLRDYKLPHESSIHTTIRKACLATAAATTFFAPVVINNRTFADGGFGANNPVDEVEGEAGNIWCPETGELKPLVKCFISIGTGNPGKQAFRDGLLKFLTETMVQIATETDNTERKFIARWAKQYDERRYFRFNVEQGLQGISLDEHDKIGTIEAATEGYLKHTSQMLRVRDCVANMHRKQSVYIEDFA</sequence>
<evidence type="ECO:0000256" key="2">
    <source>
        <dbReference type="ARBA" id="ARBA00022963"/>
    </source>
</evidence>
<dbReference type="InterPro" id="IPR016035">
    <property type="entry name" value="Acyl_Trfase/lysoPLipase"/>
</dbReference>
<evidence type="ECO:0000256" key="4">
    <source>
        <dbReference type="PROSITE-ProRule" id="PRU01161"/>
    </source>
</evidence>
<dbReference type="InterPro" id="IPR002641">
    <property type="entry name" value="PNPLA_dom"/>
</dbReference>
<gene>
    <name evidence="6" type="ORF">BDZ85DRAFT_262315</name>
</gene>
<dbReference type="Proteomes" id="UP000799538">
    <property type="component" value="Unassembled WGS sequence"/>
</dbReference>
<feature type="short sequence motif" description="GXSXG" evidence="4">
    <location>
        <begin position="74"/>
        <end position="78"/>
    </location>
</feature>
<dbReference type="PANTHER" id="PTHR24185">
    <property type="entry name" value="CALCIUM-INDEPENDENT PHOSPHOLIPASE A2-GAMMA"/>
    <property type="match status" value="1"/>
</dbReference>
<feature type="short sequence motif" description="DGA/G" evidence="4">
    <location>
        <begin position="216"/>
        <end position="218"/>
    </location>
</feature>
<dbReference type="PANTHER" id="PTHR24185:SF1">
    <property type="entry name" value="CALCIUM-INDEPENDENT PHOSPHOLIPASE A2-GAMMA"/>
    <property type="match status" value="1"/>
</dbReference>
<dbReference type="Pfam" id="PF01734">
    <property type="entry name" value="Patatin"/>
    <property type="match status" value="1"/>
</dbReference>
<evidence type="ECO:0000256" key="3">
    <source>
        <dbReference type="ARBA" id="ARBA00023098"/>
    </source>
</evidence>
<protein>
    <submittedName>
        <fullName evidence="6">Phospholipase, patatin family protein</fullName>
    </submittedName>
</protein>
<dbReference type="PROSITE" id="PS51635">
    <property type="entry name" value="PNPLA"/>
    <property type="match status" value="1"/>
</dbReference>
<keyword evidence="2 4" id="KW-0442">Lipid degradation</keyword>
<dbReference type="GO" id="GO:0047499">
    <property type="term" value="F:calcium-independent phospholipase A2 activity"/>
    <property type="evidence" value="ECO:0007669"/>
    <property type="project" value="TreeGrafter"/>
</dbReference>
<reference evidence="7" key="1">
    <citation type="journal article" date="2020" name="Stud. Mycol.">
        <title>101 Dothideomycetes genomes: A test case for predicting lifestyles and emergence of pathogens.</title>
        <authorList>
            <person name="Haridas S."/>
            <person name="Albert R."/>
            <person name="Binder M."/>
            <person name="Bloem J."/>
            <person name="LaButti K."/>
            <person name="Salamov A."/>
            <person name="Andreopoulos B."/>
            <person name="Baker S."/>
            <person name="Barry K."/>
            <person name="Bills G."/>
            <person name="Bluhm B."/>
            <person name="Cannon C."/>
            <person name="Castanera R."/>
            <person name="Culley D."/>
            <person name="Daum C."/>
            <person name="Ezra D."/>
            <person name="Gonzalez J."/>
            <person name="Henrissat B."/>
            <person name="Kuo A."/>
            <person name="Liang C."/>
            <person name="Lipzen A."/>
            <person name="Lutzoni F."/>
            <person name="Magnuson J."/>
            <person name="Mondo S."/>
            <person name="Nolan M."/>
            <person name="Ohm R."/>
            <person name="Pangilinan J."/>
            <person name="Park H.-J."/>
            <person name="Ramirez L."/>
            <person name="Alfaro M."/>
            <person name="Sun H."/>
            <person name="Tritt A."/>
            <person name="Yoshinaga Y."/>
            <person name="Zwiers L.-H."/>
            <person name="Turgeon B."/>
            <person name="Goodwin S."/>
            <person name="Spatafora J."/>
            <person name="Crous P."/>
            <person name="Grigoriev I."/>
        </authorList>
    </citation>
    <scope>NUCLEOTIDE SEQUENCE [LARGE SCALE GENOMIC DNA]</scope>
    <source>
        <strain evidence="7">CECT 20119</strain>
    </source>
</reference>
<dbReference type="GO" id="GO:0019369">
    <property type="term" value="P:arachidonate metabolic process"/>
    <property type="evidence" value="ECO:0007669"/>
    <property type="project" value="TreeGrafter"/>
</dbReference>
<evidence type="ECO:0000313" key="6">
    <source>
        <dbReference type="EMBL" id="KAF2223866.1"/>
    </source>
</evidence>
<keyword evidence="7" id="KW-1185">Reference proteome</keyword>
<evidence type="ECO:0000259" key="5">
    <source>
        <dbReference type="PROSITE" id="PS51635"/>
    </source>
</evidence>
<feature type="active site" description="Nucleophile" evidence="4">
    <location>
        <position position="76"/>
    </location>
</feature>